<evidence type="ECO:0000313" key="2">
    <source>
        <dbReference type="Proteomes" id="UP000031518"/>
    </source>
</evidence>
<keyword evidence="2" id="KW-1185">Reference proteome</keyword>
<reference evidence="1 2" key="1">
    <citation type="submission" date="2013-12" db="EMBL/GenBank/DDBJ databases">
        <authorList>
            <person name="Stott M."/>
        </authorList>
    </citation>
    <scope>NUCLEOTIDE SEQUENCE [LARGE SCALE GENOMIC DNA]</scope>
    <source>
        <strain evidence="1 2">K22</strain>
    </source>
</reference>
<dbReference type="PROSITE" id="PS51257">
    <property type="entry name" value="PROKAR_LIPOPROTEIN"/>
    <property type="match status" value="1"/>
</dbReference>
<evidence type="ECO:0000313" key="1">
    <source>
        <dbReference type="EMBL" id="CDM66736.1"/>
    </source>
</evidence>
<reference evidence="1 2" key="2">
    <citation type="submission" date="2015-01" db="EMBL/GenBank/DDBJ databases">
        <title>Complete genome sequence of Pyrinomonas methylaliphatogenes type strain K22T.</title>
        <authorList>
            <person name="Lee K.C.Y."/>
            <person name="Power J.F."/>
            <person name="Dunfield P.F."/>
            <person name="Morgan X.C."/>
            <person name="Huttenhower C."/>
            <person name="Stott M.B."/>
        </authorList>
    </citation>
    <scope>NUCLEOTIDE SEQUENCE [LARGE SCALE GENOMIC DNA]</scope>
    <source>
        <strain evidence="1 2">K22</strain>
    </source>
</reference>
<protein>
    <submittedName>
        <fullName evidence="1">Uncharacterized protein</fullName>
    </submittedName>
</protein>
<dbReference type="EMBL" id="CBXV010000008">
    <property type="protein sequence ID" value="CDM66736.1"/>
    <property type="molecule type" value="Genomic_DNA"/>
</dbReference>
<proteinExistence type="predicted"/>
<dbReference type="RefSeq" id="WP_157770893.1">
    <property type="nucleotide sequence ID" value="NZ_CBXV010000008.1"/>
</dbReference>
<accession>A0A0B6X081</accession>
<organism evidence="1 2">
    <name type="scientific">Pyrinomonas methylaliphatogenes</name>
    <dbReference type="NCBI Taxonomy" id="454194"/>
    <lineage>
        <taxon>Bacteria</taxon>
        <taxon>Pseudomonadati</taxon>
        <taxon>Acidobacteriota</taxon>
        <taxon>Blastocatellia</taxon>
        <taxon>Blastocatellales</taxon>
        <taxon>Pyrinomonadaceae</taxon>
        <taxon>Pyrinomonas</taxon>
    </lineage>
</organism>
<dbReference type="OrthoDB" id="5519456at2"/>
<dbReference type="Proteomes" id="UP000031518">
    <property type="component" value="Unassembled WGS sequence"/>
</dbReference>
<gene>
    <name evidence="1" type="ORF">PYK22_02769</name>
</gene>
<dbReference type="AlphaFoldDB" id="A0A0B6X081"/>
<name>A0A0B6X081_9BACT</name>
<sequence>MLNRDYKEMLSCLKEEGVEFIIVGAYALAACSLSCPRAQRAMRMIIKAHIGKILCQW</sequence>